<feature type="transmembrane region" description="Helical" evidence="6">
    <location>
        <begin position="404"/>
        <end position="426"/>
    </location>
</feature>
<evidence type="ECO:0000313" key="7">
    <source>
        <dbReference type="EMBL" id="OEH77425.1"/>
    </source>
</evidence>
<comment type="subcellular location">
    <subcellularLocation>
        <location evidence="1">Membrane</location>
        <topology evidence="1">Multi-pass membrane protein</topology>
    </subcellularLocation>
</comment>
<dbReference type="PANTHER" id="PTHR10926">
    <property type="entry name" value="CELL CYCLE CONTROL PROTEIN 50"/>
    <property type="match status" value="1"/>
</dbReference>
<proteinExistence type="inferred from homology"/>
<feature type="transmembrane region" description="Helical" evidence="6">
    <location>
        <begin position="110"/>
        <end position="131"/>
    </location>
</feature>
<dbReference type="VEuPathDB" id="ToxoDB:LOC34618283"/>
<dbReference type="PANTHER" id="PTHR10926:SF0">
    <property type="entry name" value="CDC50, ISOFORM A"/>
    <property type="match status" value="1"/>
</dbReference>
<organism evidence="7 8">
    <name type="scientific">Cyclospora cayetanensis</name>
    <dbReference type="NCBI Taxonomy" id="88456"/>
    <lineage>
        <taxon>Eukaryota</taxon>
        <taxon>Sar</taxon>
        <taxon>Alveolata</taxon>
        <taxon>Apicomplexa</taxon>
        <taxon>Conoidasida</taxon>
        <taxon>Coccidia</taxon>
        <taxon>Eucoccidiorida</taxon>
        <taxon>Eimeriorina</taxon>
        <taxon>Eimeriidae</taxon>
        <taxon>Cyclospora</taxon>
    </lineage>
</organism>
<dbReference type="EMBL" id="JROU02001095">
    <property type="protein sequence ID" value="OEH77425.1"/>
    <property type="molecule type" value="Genomic_DNA"/>
</dbReference>
<sequence length="454" mass="51781">MDCDTAGRSTVTGIGGSRRASRGINLAQSFKSFKSVFSTRSIRTQRAARPSSMDLRGAASHQRLRLSESLVPIQKEYKEPWQTRLVKWLNHRIRMESFYAVYSLWTLQRALVLCGVGTVLFVCLGITLLVLNDTHVECKLNYEEYSLGDGGTRYECLPITAEVCGPAENITALEGEEIYVYYELENFNQNGGQIVWNRSDKQLAGHIFTDPDDVKDCEPFATRVVDNVTKVLHPCGSLAWHVFNDNFLFFDAPPDGPVSQSSVKPLPMRQSKEDILLRDRWEGLYKNPSAQEREAARDKVYFWMSVYDNDDGRKSIGKPEEGLAWAIHESLNFGEAGMMVENSHFIQWMEPAALPSFRKLYGKLNGPLRLPLYAYISINYDVKPWGGKKAVVLVVPSALHGRTLYLGIAYLVFGCMLLLFLIYLVWRLRVERDDNSQGDIWWRAMLTRHKRKSK</sequence>
<keyword evidence="4 6" id="KW-1133">Transmembrane helix</keyword>
<reference evidence="7 8" key="1">
    <citation type="journal article" date="2016" name="BMC Genomics">
        <title>Comparative genomics reveals Cyclospora cayetanensis possesses coccidia-like metabolism and invasion components but unique surface antigens.</title>
        <authorList>
            <person name="Liu S."/>
            <person name="Wang L."/>
            <person name="Zheng H."/>
            <person name="Xu Z."/>
            <person name="Roellig D.M."/>
            <person name="Li N."/>
            <person name="Frace M.A."/>
            <person name="Tang K."/>
            <person name="Arrowood M.J."/>
            <person name="Moss D.M."/>
            <person name="Zhang L."/>
            <person name="Feng Y."/>
            <person name="Xiao L."/>
        </authorList>
    </citation>
    <scope>NUCLEOTIDE SEQUENCE [LARGE SCALE GENOMIC DNA]</scope>
    <source>
        <strain evidence="7 8">CHN_HEN01</strain>
    </source>
</reference>
<dbReference type="GO" id="GO:0005783">
    <property type="term" value="C:endoplasmic reticulum"/>
    <property type="evidence" value="ECO:0007669"/>
    <property type="project" value="TreeGrafter"/>
</dbReference>
<dbReference type="GO" id="GO:0005886">
    <property type="term" value="C:plasma membrane"/>
    <property type="evidence" value="ECO:0007669"/>
    <property type="project" value="TreeGrafter"/>
</dbReference>
<comment type="caution">
    <text evidence="7">The sequence shown here is derived from an EMBL/GenBank/DDBJ whole genome shotgun (WGS) entry which is preliminary data.</text>
</comment>
<dbReference type="VEuPathDB" id="ToxoDB:cyc_01237"/>
<dbReference type="Proteomes" id="UP000095192">
    <property type="component" value="Unassembled WGS sequence"/>
</dbReference>
<protein>
    <submittedName>
        <fullName evidence="7">Transmembrane domain protein</fullName>
    </submittedName>
</protein>
<dbReference type="Pfam" id="PF03381">
    <property type="entry name" value="CDC50"/>
    <property type="match status" value="1"/>
</dbReference>
<dbReference type="GO" id="GO:0005794">
    <property type="term" value="C:Golgi apparatus"/>
    <property type="evidence" value="ECO:0007669"/>
    <property type="project" value="TreeGrafter"/>
</dbReference>
<evidence type="ECO:0000313" key="8">
    <source>
        <dbReference type="Proteomes" id="UP000095192"/>
    </source>
</evidence>
<accession>A0A1D3D1V5</accession>
<comment type="similarity">
    <text evidence="2">Belongs to the CDC50/LEM3 family.</text>
</comment>
<evidence type="ECO:0000256" key="5">
    <source>
        <dbReference type="ARBA" id="ARBA00023136"/>
    </source>
</evidence>
<keyword evidence="3 6" id="KW-0812">Transmembrane</keyword>
<dbReference type="AlphaFoldDB" id="A0A1D3D1V5"/>
<name>A0A1D3D1V5_9EIME</name>
<evidence type="ECO:0000256" key="3">
    <source>
        <dbReference type="ARBA" id="ARBA00022692"/>
    </source>
</evidence>
<gene>
    <name evidence="7" type="ORF">cyc_01237</name>
</gene>
<keyword evidence="5 6" id="KW-0472">Membrane</keyword>
<dbReference type="InParanoid" id="A0A1D3D1V5"/>
<dbReference type="InterPro" id="IPR005045">
    <property type="entry name" value="CDC50/LEM3_fam"/>
</dbReference>
<evidence type="ECO:0000256" key="2">
    <source>
        <dbReference type="ARBA" id="ARBA00009457"/>
    </source>
</evidence>
<keyword evidence="8" id="KW-1185">Reference proteome</keyword>
<evidence type="ECO:0000256" key="6">
    <source>
        <dbReference type="SAM" id="Phobius"/>
    </source>
</evidence>
<evidence type="ECO:0000256" key="1">
    <source>
        <dbReference type="ARBA" id="ARBA00004141"/>
    </source>
</evidence>
<evidence type="ECO:0000256" key="4">
    <source>
        <dbReference type="ARBA" id="ARBA00022989"/>
    </source>
</evidence>